<dbReference type="InterPro" id="IPR036691">
    <property type="entry name" value="Endo/exonu/phosph_ase_sf"/>
</dbReference>
<evidence type="ECO:0000259" key="1">
    <source>
        <dbReference type="Pfam" id="PF03372"/>
    </source>
</evidence>
<gene>
    <name evidence="2" type="ORF">LVIROSA_LOCUS8471</name>
</gene>
<evidence type="ECO:0000313" key="2">
    <source>
        <dbReference type="EMBL" id="CAH1421055.1"/>
    </source>
</evidence>
<dbReference type="Gene3D" id="3.60.10.10">
    <property type="entry name" value="Endonuclease/exonuclease/phosphatase"/>
    <property type="match status" value="1"/>
</dbReference>
<sequence>MVWNVRGLCNSSTQKEVVSMLDRNGVSLCALLETRMHISRINKVCKGIKGNWQCYSNASLCNRGTRIAIGWDPGAWDVFVINSFDQVVHCRVHSKNSNHTFFMSFVYADNDYRDRRKLWDYLWIHHSLVKDEPWLIAGDFNQVLKPSESTRSSSFDSFMTDFQRCIDDTNLGDINATGLYYTWNQKPRGIGGLLRKLDRTMGNTNILSMFPKLHVMYKPYGISDHSPALISFPIGKPKKYYDFKFVNNFTNHPQFHDTVQSIWGNRVEALRVELERAEEQLDRDPDNEEVSVEHAKYLEEFTKALCEEECLLRQKTKLNWLKEGDRNTKYYHKVIKERQSRNKINSITGSNGVMHGANQVADIAIAHFSDFLGKDRDVDPIISLTAFSAIL</sequence>
<accession>A0AAU9M4K0</accession>
<organism evidence="2 3">
    <name type="scientific">Lactuca virosa</name>
    <dbReference type="NCBI Taxonomy" id="75947"/>
    <lineage>
        <taxon>Eukaryota</taxon>
        <taxon>Viridiplantae</taxon>
        <taxon>Streptophyta</taxon>
        <taxon>Embryophyta</taxon>
        <taxon>Tracheophyta</taxon>
        <taxon>Spermatophyta</taxon>
        <taxon>Magnoliopsida</taxon>
        <taxon>eudicotyledons</taxon>
        <taxon>Gunneridae</taxon>
        <taxon>Pentapetalae</taxon>
        <taxon>asterids</taxon>
        <taxon>campanulids</taxon>
        <taxon>Asterales</taxon>
        <taxon>Asteraceae</taxon>
        <taxon>Cichorioideae</taxon>
        <taxon>Cichorieae</taxon>
        <taxon>Lactucinae</taxon>
        <taxon>Lactuca</taxon>
    </lineage>
</organism>
<name>A0AAU9M4K0_9ASTR</name>
<dbReference type="EMBL" id="CAKMRJ010001112">
    <property type="protein sequence ID" value="CAH1421055.1"/>
    <property type="molecule type" value="Genomic_DNA"/>
</dbReference>
<feature type="domain" description="Endonuclease/exonuclease/phosphatase" evidence="1">
    <location>
        <begin position="1"/>
        <end position="225"/>
    </location>
</feature>
<dbReference type="InterPro" id="IPR005135">
    <property type="entry name" value="Endo/exonuclease/phosphatase"/>
</dbReference>
<dbReference type="GO" id="GO:0003824">
    <property type="term" value="F:catalytic activity"/>
    <property type="evidence" value="ECO:0007669"/>
    <property type="project" value="InterPro"/>
</dbReference>
<dbReference type="PANTHER" id="PTHR33710:SF71">
    <property type="entry name" value="ENDONUCLEASE_EXONUCLEASE_PHOSPHATASE DOMAIN-CONTAINING PROTEIN"/>
    <property type="match status" value="1"/>
</dbReference>
<evidence type="ECO:0000313" key="3">
    <source>
        <dbReference type="Proteomes" id="UP001157418"/>
    </source>
</evidence>
<dbReference type="Proteomes" id="UP001157418">
    <property type="component" value="Unassembled WGS sequence"/>
</dbReference>
<proteinExistence type="predicted"/>
<protein>
    <recommendedName>
        <fullName evidence="1">Endonuclease/exonuclease/phosphatase domain-containing protein</fullName>
    </recommendedName>
</protein>
<dbReference type="Pfam" id="PF03372">
    <property type="entry name" value="Exo_endo_phos"/>
    <property type="match status" value="1"/>
</dbReference>
<keyword evidence="3" id="KW-1185">Reference proteome</keyword>
<dbReference type="SUPFAM" id="SSF56219">
    <property type="entry name" value="DNase I-like"/>
    <property type="match status" value="1"/>
</dbReference>
<reference evidence="2 3" key="1">
    <citation type="submission" date="2022-01" db="EMBL/GenBank/DDBJ databases">
        <authorList>
            <person name="Xiong W."/>
            <person name="Schranz E."/>
        </authorList>
    </citation>
    <scope>NUCLEOTIDE SEQUENCE [LARGE SCALE GENOMIC DNA]</scope>
</reference>
<dbReference type="PANTHER" id="PTHR33710">
    <property type="entry name" value="BNAC02G09200D PROTEIN"/>
    <property type="match status" value="1"/>
</dbReference>
<comment type="caution">
    <text evidence="2">The sequence shown here is derived from an EMBL/GenBank/DDBJ whole genome shotgun (WGS) entry which is preliminary data.</text>
</comment>
<dbReference type="AlphaFoldDB" id="A0AAU9M4K0"/>